<reference evidence="4" key="3">
    <citation type="journal article" date="2005" name="Nature">
        <title>The map-based sequence of the rice genome.</title>
        <authorList>
            <consortium name="International rice genome sequencing project (IRGSP)"/>
            <person name="Matsumoto T."/>
            <person name="Wu J."/>
            <person name="Kanamori H."/>
            <person name="Katayose Y."/>
            <person name="Fujisawa M."/>
            <person name="Namiki N."/>
            <person name="Mizuno H."/>
            <person name="Yamamoto K."/>
            <person name="Antonio B.A."/>
            <person name="Baba T."/>
            <person name="Sakata K."/>
            <person name="Nagamura Y."/>
            <person name="Aoki H."/>
            <person name="Arikawa K."/>
            <person name="Arita K."/>
            <person name="Bito T."/>
            <person name="Chiden Y."/>
            <person name="Fujitsuka N."/>
            <person name="Fukunaka R."/>
            <person name="Hamada M."/>
            <person name="Harada C."/>
            <person name="Hayashi A."/>
            <person name="Hijishita S."/>
            <person name="Honda M."/>
            <person name="Hosokawa S."/>
            <person name="Ichikawa Y."/>
            <person name="Idonuma A."/>
            <person name="Iijima M."/>
            <person name="Ikeda M."/>
            <person name="Ikeno M."/>
            <person name="Ito K."/>
            <person name="Ito S."/>
            <person name="Ito T."/>
            <person name="Ito Y."/>
            <person name="Ito Y."/>
            <person name="Iwabuchi A."/>
            <person name="Kamiya K."/>
            <person name="Karasawa W."/>
            <person name="Kurita K."/>
            <person name="Katagiri S."/>
            <person name="Kikuta A."/>
            <person name="Kobayashi H."/>
            <person name="Kobayashi N."/>
            <person name="Machita K."/>
            <person name="Maehara T."/>
            <person name="Masukawa M."/>
            <person name="Mizubayashi T."/>
            <person name="Mukai Y."/>
            <person name="Nagasaki H."/>
            <person name="Nagata Y."/>
            <person name="Naito S."/>
            <person name="Nakashima M."/>
            <person name="Nakama Y."/>
            <person name="Nakamichi Y."/>
            <person name="Nakamura M."/>
            <person name="Meguro A."/>
            <person name="Negishi M."/>
            <person name="Ohta I."/>
            <person name="Ohta T."/>
            <person name="Okamoto M."/>
            <person name="Ono N."/>
            <person name="Saji S."/>
            <person name="Sakaguchi M."/>
            <person name="Sakai K."/>
            <person name="Shibata M."/>
            <person name="Shimokawa T."/>
            <person name="Song J."/>
            <person name="Takazaki Y."/>
            <person name="Terasawa K."/>
            <person name="Tsugane M."/>
            <person name="Tsuji K."/>
            <person name="Ueda S."/>
            <person name="Waki K."/>
            <person name="Yamagata H."/>
            <person name="Yamamoto M."/>
            <person name="Yamamoto S."/>
            <person name="Yamane H."/>
            <person name="Yoshiki S."/>
            <person name="Yoshihara R."/>
            <person name="Yukawa K."/>
            <person name="Zhong H."/>
            <person name="Yano M."/>
            <person name="Yuan Q."/>
            <person name="Ouyang S."/>
            <person name="Liu J."/>
            <person name="Jones K.M."/>
            <person name="Gansberger K."/>
            <person name="Moffat K."/>
            <person name="Hill J."/>
            <person name="Bera J."/>
            <person name="Fadrosh D."/>
            <person name="Jin S."/>
            <person name="Johri S."/>
            <person name="Kim M."/>
            <person name="Overton L."/>
            <person name="Reardon M."/>
            <person name="Tsitrin T."/>
            <person name="Vuong H."/>
            <person name="Weaver B."/>
            <person name="Ciecko A."/>
            <person name="Tallon L."/>
            <person name="Jackson J."/>
            <person name="Pai G."/>
            <person name="Aken S.V."/>
            <person name="Utterback T."/>
            <person name="Reidmuller S."/>
            <person name="Feldblyum T."/>
            <person name="Hsiao J."/>
            <person name="Zismann V."/>
            <person name="Iobst S."/>
            <person name="de Vazeille A.R."/>
            <person name="Buell C.R."/>
            <person name="Ying K."/>
            <person name="Li Y."/>
            <person name="Lu T."/>
            <person name="Huang Y."/>
            <person name="Zhao Q."/>
            <person name="Feng Q."/>
            <person name="Zhang L."/>
            <person name="Zhu J."/>
            <person name="Weng Q."/>
            <person name="Mu J."/>
            <person name="Lu Y."/>
            <person name="Fan D."/>
            <person name="Liu Y."/>
            <person name="Guan J."/>
            <person name="Zhang Y."/>
            <person name="Yu S."/>
            <person name="Liu X."/>
            <person name="Zhang Y."/>
            <person name="Hong G."/>
            <person name="Han B."/>
            <person name="Choisne N."/>
            <person name="Demange N."/>
            <person name="Orjeda G."/>
            <person name="Samain S."/>
            <person name="Cattolico L."/>
            <person name="Pelletier E."/>
            <person name="Couloux A."/>
            <person name="Segurens B."/>
            <person name="Wincker P."/>
            <person name="D'Hont A."/>
            <person name="Scarpelli C."/>
            <person name="Weissenbach J."/>
            <person name="Salanoubat M."/>
            <person name="Quetier F."/>
            <person name="Yu Y."/>
            <person name="Kim H.R."/>
            <person name="Rambo T."/>
            <person name="Currie J."/>
            <person name="Collura K."/>
            <person name="Luo M."/>
            <person name="Yang T."/>
            <person name="Ammiraju J.S.S."/>
            <person name="Engler F."/>
            <person name="Soderlund C."/>
            <person name="Wing R.A."/>
            <person name="Palmer L.E."/>
            <person name="de la Bastide M."/>
            <person name="Spiegel L."/>
            <person name="Nascimento L."/>
            <person name="Zutavern T."/>
            <person name="O'Shaughnessy A."/>
            <person name="Dike S."/>
            <person name="Dedhia N."/>
            <person name="Preston R."/>
            <person name="Balija V."/>
            <person name="McCombie W.R."/>
            <person name="Chow T."/>
            <person name="Chen H."/>
            <person name="Chung M."/>
            <person name="Chen C."/>
            <person name="Shaw J."/>
            <person name="Wu H."/>
            <person name="Hsiao K."/>
            <person name="Chao Y."/>
            <person name="Chu M."/>
            <person name="Cheng C."/>
            <person name="Hour A."/>
            <person name="Lee P."/>
            <person name="Lin S."/>
            <person name="Lin Y."/>
            <person name="Liou J."/>
            <person name="Liu S."/>
            <person name="Hsing Y."/>
            <person name="Raghuvanshi S."/>
            <person name="Mohanty A."/>
            <person name="Bharti A.K."/>
            <person name="Gaur A."/>
            <person name="Gupta V."/>
            <person name="Kumar D."/>
            <person name="Ravi V."/>
            <person name="Vij S."/>
            <person name="Kapur A."/>
            <person name="Khurana P."/>
            <person name="Khurana P."/>
            <person name="Khurana J.P."/>
            <person name="Tyagi A.K."/>
            <person name="Gaikwad K."/>
            <person name="Singh A."/>
            <person name="Dalal V."/>
            <person name="Srivastava S."/>
            <person name="Dixit A."/>
            <person name="Pal A.K."/>
            <person name="Ghazi I.A."/>
            <person name="Yadav M."/>
            <person name="Pandit A."/>
            <person name="Bhargava A."/>
            <person name="Sureshbabu K."/>
            <person name="Batra K."/>
            <person name="Sharma T.R."/>
            <person name="Mohapatra T."/>
            <person name="Singh N.K."/>
            <person name="Messing J."/>
            <person name="Nelson A.B."/>
            <person name="Fuks G."/>
            <person name="Kavchok S."/>
            <person name="Keizer G."/>
            <person name="Linton E."/>
            <person name="Llaca V."/>
            <person name="Song R."/>
            <person name="Tanyolac B."/>
            <person name="Young S."/>
            <person name="Ho-Il K."/>
            <person name="Hahn J.H."/>
            <person name="Sangsakoo G."/>
            <person name="Vanavichit A."/>
            <person name="de Mattos Luiz.A.T."/>
            <person name="Zimmer P.D."/>
            <person name="Malone G."/>
            <person name="Dellagostin O."/>
            <person name="de Oliveira A.C."/>
            <person name="Bevan M."/>
            <person name="Bancroft I."/>
            <person name="Minx P."/>
            <person name="Cordum H."/>
            <person name="Wilson R."/>
            <person name="Cheng Z."/>
            <person name="Jin W."/>
            <person name="Jiang J."/>
            <person name="Leong S.A."/>
            <person name="Iwama H."/>
            <person name="Gojobori T."/>
            <person name="Itoh T."/>
            <person name="Niimura Y."/>
            <person name="Fujii Y."/>
            <person name="Habara T."/>
            <person name="Sakai H."/>
            <person name="Sato Y."/>
            <person name="Wilson G."/>
            <person name="Kumar K."/>
            <person name="McCouch S."/>
            <person name="Juretic N."/>
            <person name="Hoen D."/>
            <person name="Wright S."/>
            <person name="Bruskiewich R."/>
            <person name="Bureau T."/>
            <person name="Miyao A."/>
            <person name="Hirochika H."/>
            <person name="Nishikawa T."/>
            <person name="Kadowaki K."/>
            <person name="Sugiura M."/>
            <person name="Burr B."/>
            <person name="Sasaki T."/>
        </authorList>
    </citation>
    <scope>NUCLEOTIDE SEQUENCE [LARGE SCALE GENOMIC DNA]</scope>
    <source>
        <strain evidence="4">cv. Nipponbare</strain>
    </source>
</reference>
<feature type="region of interest" description="Disordered" evidence="1">
    <location>
        <begin position="70"/>
        <end position="135"/>
    </location>
</feature>
<sequence length="135" mass="13867">MATGNSPSEDTQPDPPPRRRISPIPVPVKCNGAKLFTITASVRVIYPRGASIPALRFSACATDADAASAAGTTGAGAWPGMAPSPPGAWEEKTGMDLCGDGSEARPPRRTGTGDGAPYPPPLDPMEALFPPFNPP</sequence>
<proteinExistence type="predicted"/>
<dbReference type="EMBL" id="AP005189">
    <property type="protein sequence ID" value="BAD31129.1"/>
    <property type="molecule type" value="Genomic_DNA"/>
</dbReference>
<reference evidence="2" key="2">
    <citation type="submission" date="2002-05" db="EMBL/GenBank/DDBJ databases">
        <title>Oryza sativa nipponbare(GA3) genomic DNA, chromosome 7, PAC clone:P0557D09.</title>
        <authorList>
            <person name="Sasaki T."/>
            <person name="Matsumoto T."/>
            <person name="Katayose Y."/>
        </authorList>
    </citation>
    <scope>NUCLEOTIDE SEQUENCE</scope>
</reference>
<feature type="compositionally biased region" description="Polar residues" evidence="1">
    <location>
        <begin position="1"/>
        <end position="10"/>
    </location>
</feature>
<organism evidence="2 4">
    <name type="scientific">Oryza sativa subsp. japonica</name>
    <name type="common">Rice</name>
    <dbReference type="NCBI Taxonomy" id="39947"/>
    <lineage>
        <taxon>Eukaryota</taxon>
        <taxon>Viridiplantae</taxon>
        <taxon>Streptophyta</taxon>
        <taxon>Embryophyta</taxon>
        <taxon>Tracheophyta</taxon>
        <taxon>Spermatophyta</taxon>
        <taxon>Magnoliopsida</taxon>
        <taxon>Liliopsida</taxon>
        <taxon>Poales</taxon>
        <taxon>Poaceae</taxon>
        <taxon>BOP clade</taxon>
        <taxon>Oryzoideae</taxon>
        <taxon>Oryzeae</taxon>
        <taxon>Oryzinae</taxon>
        <taxon>Oryza</taxon>
        <taxon>Oryza sativa</taxon>
    </lineage>
</organism>
<evidence type="ECO:0000256" key="1">
    <source>
        <dbReference type="SAM" id="MobiDB-lite"/>
    </source>
</evidence>
<reference evidence="3" key="1">
    <citation type="submission" date="2002-05" db="EMBL/GenBank/DDBJ databases">
        <title>Oryza sativa nipponbare(GA3) genomic DNA, chromosome 7, PAC clone:P0474B11.</title>
        <authorList>
            <person name="Sasaki T."/>
            <person name="Matsumoto T."/>
            <person name="Katayose Y."/>
        </authorList>
    </citation>
    <scope>NUCLEOTIDE SEQUENCE</scope>
</reference>
<feature type="region of interest" description="Disordered" evidence="1">
    <location>
        <begin position="1"/>
        <end position="26"/>
    </location>
</feature>
<gene>
    <name evidence="3" type="ORF">P0474B11.34</name>
    <name evidence="2" type="ORF">P0557D09.1</name>
</gene>
<accession>Q6Z361</accession>
<evidence type="ECO:0000313" key="4">
    <source>
        <dbReference type="Proteomes" id="UP000000763"/>
    </source>
</evidence>
<reference evidence="4" key="4">
    <citation type="journal article" date="2008" name="Nucleic Acids Res.">
        <title>The rice annotation project database (RAP-DB): 2008 update.</title>
        <authorList>
            <consortium name="The rice annotation project (RAP)"/>
        </authorList>
    </citation>
    <scope>GENOME REANNOTATION</scope>
    <source>
        <strain evidence="4">cv. Nipponbare</strain>
    </source>
</reference>
<evidence type="ECO:0000313" key="3">
    <source>
        <dbReference type="EMBL" id="BAD31129.1"/>
    </source>
</evidence>
<dbReference type="AlphaFoldDB" id="Q6Z361"/>
<evidence type="ECO:0000313" key="2">
    <source>
        <dbReference type="EMBL" id="BAC84216.1"/>
    </source>
</evidence>
<protein>
    <submittedName>
        <fullName evidence="2">Uncharacterized protein</fullName>
    </submittedName>
</protein>
<name>Q6Z361_ORYSJ</name>
<dbReference type="EMBL" id="AP005260">
    <property type="protein sequence ID" value="BAC84216.1"/>
    <property type="molecule type" value="Genomic_DNA"/>
</dbReference>
<dbReference type="Proteomes" id="UP000000763">
    <property type="component" value="Chromosome 7"/>
</dbReference>